<evidence type="ECO:0000313" key="3">
    <source>
        <dbReference type="Proteomes" id="UP000198925"/>
    </source>
</evidence>
<feature type="compositionally biased region" description="Basic and acidic residues" evidence="1">
    <location>
        <begin position="1"/>
        <end position="11"/>
    </location>
</feature>
<proteinExistence type="predicted"/>
<protein>
    <submittedName>
        <fullName evidence="2">Uncharacterized protein</fullName>
    </submittedName>
</protein>
<accession>A0A1G6RTP3</accession>
<evidence type="ECO:0000256" key="1">
    <source>
        <dbReference type="SAM" id="MobiDB-lite"/>
    </source>
</evidence>
<dbReference type="AlphaFoldDB" id="A0A1G6RTP3"/>
<sequence length="237" mass="22902">PGPAKGPEDHAASGGAGGNGNAPVDRPVPGKAVDVAAPSPVSGKAGSAPHLPAVGDIVDQVTPGAATEATEVAASGQAEAGSQPKGADPTGTGAADSAPVVADRTDAPEPVKAGADHAAGGPGSGSQAVVEKPLAVPVAAEEAGLAKAAPAEGGGELVMPAVADHHGPAKAADADASSLPDLFIFGDMAPQEPGPHVTDMPLMMPAAMEPMPGHDLLPAHEPLPEHLLLPDAHLMLL</sequence>
<organism evidence="2 3">
    <name type="scientific">Belnapia rosea</name>
    <dbReference type="NCBI Taxonomy" id="938405"/>
    <lineage>
        <taxon>Bacteria</taxon>
        <taxon>Pseudomonadati</taxon>
        <taxon>Pseudomonadota</taxon>
        <taxon>Alphaproteobacteria</taxon>
        <taxon>Acetobacterales</taxon>
        <taxon>Roseomonadaceae</taxon>
        <taxon>Belnapia</taxon>
    </lineage>
</organism>
<dbReference type="EMBL" id="FMZX01000004">
    <property type="protein sequence ID" value="SDD07326.1"/>
    <property type="molecule type" value="Genomic_DNA"/>
</dbReference>
<name>A0A1G6RTP3_9PROT</name>
<keyword evidence="3" id="KW-1185">Reference proteome</keyword>
<dbReference type="Proteomes" id="UP000198925">
    <property type="component" value="Unassembled WGS sequence"/>
</dbReference>
<evidence type="ECO:0000313" key="2">
    <source>
        <dbReference type="EMBL" id="SDD07326.1"/>
    </source>
</evidence>
<feature type="region of interest" description="Disordered" evidence="1">
    <location>
        <begin position="1"/>
        <end position="128"/>
    </location>
</feature>
<gene>
    <name evidence="2" type="ORF">SAMN04487779_1004114</name>
</gene>
<reference evidence="2 3" key="1">
    <citation type="submission" date="2016-10" db="EMBL/GenBank/DDBJ databases">
        <authorList>
            <person name="de Groot N.N."/>
        </authorList>
    </citation>
    <scope>NUCLEOTIDE SEQUENCE [LARGE SCALE GENOMIC DNA]</scope>
    <source>
        <strain evidence="2 3">CPCC 100156</strain>
    </source>
</reference>
<feature type="non-terminal residue" evidence="2">
    <location>
        <position position="1"/>
    </location>
</feature>